<organism evidence="1 2">
    <name type="scientific">Naganishia vaughanmartiniae</name>
    <dbReference type="NCBI Taxonomy" id="1424756"/>
    <lineage>
        <taxon>Eukaryota</taxon>
        <taxon>Fungi</taxon>
        <taxon>Dikarya</taxon>
        <taxon>Basidiomycota</taxon>
        <taxon>Agaricomycotina</taxon>
        <taxon>Tremellomycetes</taxon>
        <taxon>Filobasidiales</taxon>
        <taxon>Filobasidiaceae</taxon>
        <taxon>Naganishia</taxon>
    </lineage>
</organism>
<evidence type="ECO:0000313" key="2">
    <source>
        <dbReference type="Proteomes" id="UP001243375"/>
    </source>
</evidence>
<protein>
    <submittedName>
        <fullName evidence="1">Uncharacterized protein</fullName>
    </submittedName>
</protein>
<dbReference type="EMBL" id="JASBWU010000006">
    <property type="protein sequence ID" value="KAJ9120623.1"/>
    <property type="molecule type" value="Genomic_DNA"/>
</dbReference>
<dbReference type="Proteomes" id="UP001243375">
    <property type="component" value="Unassembled WGS sequence"/>
</dbReference>
<gene>
    <name evidence="1" type="ORF">QFC22_002552</name>
</gene>
<accession>A0ACC2X9B4</accession>
<proteinExistence type="predicted"/>
<keyword evidence="2" id="KW-1185">Reference proteome</keyword>
<sequence>MDGEKVIANPFYLSIPGGENGGFWWVTWIFGVLATLIASQAMITATFSLIQQLMSQKCFPAVRINYTSTITAGQIYIPAVNWILMSGTIITVGIFGSSFAMTLAYGFAVAVVMFITTTMLALHIPFIKNIHWALGMAFLLIFGFFDGLFVGAAVKKVPHGAWFPLVIGTVLCIFMVFWTRCRELEDTFDQDNKKKLTQVVFNQKSEHKLATEHILSNKKIKFEPEGNTERSSSPVFVAELSKSSGANRQRGDSALHQDEVGALYVRRPESGQLLKVERIPSLAIVHKLSEGKGIFLSVRITAVPHVPLRERYLLSKVRSMDGFYGVVMRKGYLDMLAPEVDEILDRICEIEIQYSAVNLEERLKMIKQASLTTTHIIPNYNIKSRKIPGFIPNGIRRVLVEELYGRLRVVFPDESHLSRQTEGYVNLIVKTPSLHAKKGLSGLVENSALKVGVTATI</sequence>
<evidence type="ECO:0000313" key="1">
    <source>
        <dbReference type="EMBL" id="KAJ9120623.1"/>
    </source>
</evidence>
<comment type="caution">
    <text evidence="1">The sequence shown here is derived from an EMBL/GenBank/DDBJ whole genome shotgun (WGS) entry which is preliminary data.</text>
</comment>
<reference evidence="1" key="1">
    <citation type="submission" date="2023-04" db="EMBL/GenBank/DDBJ databases">
        <title>Draft Genome sequencing of Naganishia species isolated from polar environments using Oxford Nanopore Technology.</title>
        <authorList>
            <person name="Leo P."/>
            <person name="Venkateswaran K."/>
        </authorList>
    </citation>
    <scope>NUCLEOTIDE SEQUENCE</scope>
    <source>
        <strain evidence="1">MNA-CCFEE 5425</strain>
    </source>
</reference>
<name>A0ACC2X9B4_9TREE</name>